<dbReference type="EMBL" id="CAXLJM020000007">
    <property type="protein sequence ID" value="CAL8072392.1"/>
    <property type="molecule type" value="Genomic_DNA"/>
</dbReference>
<keyword evidence="1" id="KW-0472">Membrane</keyword>
<feature type="transmembrane region" description="Helical" evidence="1">
    <location>
        <begin position="46"/>
        <end position="65"/>
    </location>
</feature>
<evidence type="ECO:0000313" key="3">
    <source>
        <dbReference type="Proteomes" id="UP001642540"/>
    </source>
</evidence>
<evidence type="ECO:0000256" key="1">
    <source>
        <dbReference type="SAM" id="Phobius"/>
    </source>
</evidence>
<name>A0ABP1PV42_9HEXA</name>
<feature type="transmembrane region" description="Helical" evidence="1">
    <location>
        <begin position="240"/>
        <end position="261"/>
    </location>
</feature>
<feature type="transmembrane region" description="Helical" evidence="1">
    <location>
        <begin position="335"/>
        <end position="353"/>
    </location>
</feature>
<dbReference type="Pfam" id="PF06151">
    <property type="entry name" value="Trehalose_recp"/>
    <property type="match status" value="1"/>
</dbReference>
<feature type="transmembrane region" description="Helical" evidence="1">
    <location>
        <begin position="436"/>
        <end position="457"/>
    </location>
</feature>
<proteinExistence type="predicted"/>
<reference evidence="2 3" key="1">
    <citation type="submission" date="2024-08" db="EMBL/GenBank/DDBJ databases">
        <authorList>
            <person name="Cucini C."/>
            <person name="Frati F."/>
        </authorList>
    </citation>
    <scope>NUCLEOTIDE SEQUENCE [LARGE SCALE GENOMIC DNA]</scope>
</reference>
<evidence type="ECO:0000313" key="2">
    <source>
        <dbReference type="EMBL" id="CAL8072392.1"/>
    </source>
</evidence>
<accession>A0ABP1PV42</accession>
<comment type="caution">
    <text evidence="2">The sequence shown here is derived from an EMBL/GenBank/DDBJ whole genome shotgun (WGS) entry which is preliminary data.</text>
</comment>
<keyword evidence="1" id="KW-0812">Transmembrane</keyword>
<feature type="transmembrane region" description="Helical" evidence="1">
    <location>
        <begin position="77"/>
        <end position="97"/>
    </location>
</feature>
<keyword evidence="3" id="KW-1185">Reference proteome</keyword>
<dbReference type="InterPro" id="IPR009318">
    <property type="entry name" value="Gustatory_rcpt"/>
</dbReference>
<evidence type="ECO:0008006" key="4">
    <source>
        <dbReference type="Google" id="ProtNLM"/>
    </source>
</evidence>
<sequence length="465" mass="53172">MAGIGCLSGILKGYFDFGYFLCVCPFRFAAQKDGTFFVKTCKYQQILCAFIHILSILNILTYRWSMLFPEVERKSVPARYFFVLAHACSHFVNIVTFKRVWMNRNDFVNLFNYVRKTDESQSRLSQGLDTIRGGFHWSSLIQSNLFIGTLCIIYLIMSAAYVSNQVLLPMDCLSNLLPWQNIKLKAKAHDVFGLRWSSENLTNESRFESMEFEYKSFTPCYGTLATILEISAIARSVTRYFSSLFILTGVLTFWNATYLSGRRLKQSFPSKTLDVKAADVDVNPTSFSDSSVILVRYRRRVSLPIFEEEEANIFNAHNWADVYKIYNELKTLSQLINTAFGSIITVTLARAILFNSANLDHALQNDQNFEAKVLLLLLSVHDAVVFLLSADACSHIQHFKTWLSNDENRKDVPLDQLNVVLNEINTATIGIRGSNLFTITYSLLWNVMTTVVTYYIICVEGIQKR</sequence>
<organism evidence="2 3">
    <name type="scientific">Orchesella dallaii</name>
    <dbReference type="NCBI Taxonomy" id="48710"/>
    <lineage>
        <taxon>Eukaryota</taxon>
        <taxon>Metazoa</taxon>
        <taxon>Ecdysozoa</taxon>
        <taxon>Arthropoda</taxon>
        <taxon>Hexapoda</taxon>
        <taxon>Collembola</taxon>
        <taxon>Entomobryomorpha</taxon>
        <taxon>Entomobryoidea</taxon>
        <taxon>Orchesellidae</taxon>
        <taxon>Orchesellinae</taxon>
        <taxon>Orchesella</taxon>
    </lineage>
</organism>
<dbReference type="Proteomes" id="UP001642540">
    <property type="component" value="Unassembled WGS sequence"/>
</dbReference>
<keyword evidence="1" id="KW-1133">Transmembrane helix</keyword>
<feature type="transmembrane region" description="Helical" evidence="1">
    <location>
        <begin position="145"/>
        <end position="163"/>
    </location>
</feature>
<protein>
    <recommendedName>
        <fullName evidence="4">Gustatory receptor</fullName>
    </recommendedName>
</protein>
<gene>
    <name evidence="2" type="ORF">ODALV1_LOCUS2150</name>
</gene>